<organism evidence="1 2">
    <name type="scientific">Croceitalea marina</name>
    <dbReference type="NCBI Taxonomy" id="1775166"/>
    <lineage>
        <taxon>Bacteria</taxon>
        <taxon>Pseudomonadati</taxon>
        <taxon>Bacteroidota</taxon>
        <taxon>Flavobacteriia</taxon>
        <taxon>Flavobacteriales</taxon>
        <taxon>Flavobacteriaceae</taxon>
        <taxon>Croceitalea</taxon>
    </lineage>
</organism>
<keyword evidence="2" id="KW-1185">Reference proteome</keyword>
<name>A0ABW5N2T3_9FLAO</name>
<accession>A0ABW5N2T3</accession>
<gene>
    <name evidence="1" type="ORF">ACFSQJ_19305</name>
</gene>
<evidence type="ECO:0000313" key="2">
    <source>
        <dbReference type="Proteomes" id="UP001597526"/>
    </source>
</evidence>
<dbReference type="Proteomes" id="UP001597526">
    <property type="component" value="Unassembled WGS sequence"/>
</dbReference>
<reference evidence="2" key="1">
    <citation type="journal article" date="2019" name="Int. J. Syst. Evol. Microbiol.">
        <title>The Global Catalogue of Microorganisms (GCM) 10K type strain sequencing project: providing services to taxonomists for standard genome sequencing and annotation.</title>
        <authorList>
            <consortium name="The Broad Institute Genomics Platform"/>
            <consortium name="The Broad Institute Genome Sequencing Center for Infectious Disease"/>
            <person name="Wu L."/>
            <person name="Ma J."/>
        </authorList>
    </citation>
    <scope>NUCLEOTIDE SEQUENCE [LARGE SCALE GENOMIC DNA]</scope>
    <source>
        <strain evidence="2">KCTC 52368</strain>
    </source>
</reference>
<protein>
    <submittedName>
        <fullName evidence="1">Uncharacterized protein</fullName>
    </submittedName>
</protein>
<dbReference type="EMBL" id="JBHULB010000083">
    <property type="protein sequence ID" value="MFD2589081.1"/>
    <property type="molecule type" value="Genomic_DNA"/>
</dbReference>
<comment type="caution">
    <text evidence="1">The sequence shown here is derived from an EMBL/GenBank/DDBJ whole genome shotgun (WGS) entry which is preliminary data.</text>
</comment>
<dbReference type="RefSeq" id="WP_377768557.1">
    <property type="nucleotide sequence ID" value="NZ_JBHULB010000083.1"/>
</dbReference>
<sequence>MKSAIENQLQTKEILFLDFWLGMSIEDFKNVRGQLINEGLIIISNNIMVENRLMPDGLAFGFVTGKCGSIPSIPNFKNDRLESIELIGNTCFYSLYMEKYNLPTLSKRHWFSYSSKNNSLVNRLGKKGVNSKDLIEKLKTRNEDVSSNKKSEMILPQDSPLELDAGEVVFKGRIAIQIEHEAYKTYKEEYIPRPIEFRQNPTFNIEDLYNYDEVFFEGKSMGAIIFKYQSKINLQNEIKEFQKLIDLDVENQKRREMSNSKAIDKI</sequence>
<proteinExistence type="predicted"/>
<evidence type="ECO:0000313" key="1">
    <source>
        <dbReference type="EMBL" id="MFD2589081.1"/>
    </source>
</evidence>